<dbReference type="Proteomes" id="UP000283981">
    <property type="component" value="Unassembled WGS sequence"/>
</dbReference>
<evidence type="ECO:0000313" key="7">
    <source>
        <dbReference type="Proteomes" id="UP000283834"/>
    </source>
</evidence>
<evidence type="ECO:0000313" key="3">
    <source>
        <dbReference type="EMBL" id="RHG19428.1"/>
    </source>
</evidence>
<dbReference type="EMBL" id="QRIA01000007">
    <property type="protein sequence ID" value="RHG19428.1"/>
    <property type="molecule type" value="Genomic_DNA"/>
</dbReference>
<dbReference type="Proteomes" id="UP000260808">
    <property type="component" value="Unassembled WGS sequence"/>
</dbReference>
<dbReference type="EMBL" id="QSSX01000046">
    <property type="protein sequence ID" value="RGM19338.1"/>
    <property type="molecule type" value="Genomic_DNA"/>
</dbReference>
<evidence type="ECO:0000313" key="8">
    <source>
        <dbReference type="Proteomes" id="UP000283981"/>
    </source>
</evidence>
<reference evidence="6 7" key="1">
    <citation type="submission" date="2018-08" db="EMBL/GenBank/DDBJ databases">
        <title>A genome reference for cultivated species of the human gut microbiota.</title>
        <authorList>
            <person name="Zou Y."/>
            <person name="Xue W."/>
            <person name="Luo G."/>
        </authorList>
    </citation>
    <scope>NUCLEOTIDE SEQUENCE [LARGE SCALE GENOMIC DNA]</scope>
    <source>
        <strain evidence="2 7">AF19-16AC</strain>
        <strain evidence="5 9">AF33-12</strain>
        <strain evidence="4 8">AM21-18</strain>
        <strain evidence="3 10">AM22-7AC</strain>
        <strain evidence="1 6">TF01-20-2</strain>
    </source>
</reference>
<proteinExistence type="predicted"/>
<dbReference type="RefSeq" id="WP_024852470.1">
    <property type="nucleotide sequence ID" value="NZ_CP111084.1"/>
</dbReference>
<evidence type="ECO:0000313" key="2">
    <source>
        <dbReference type="EMBL" id="RGT41411.1"/>
    </source>
</evidence>
<sequence>MISNQAVRLWMNGKGTGTVQKRCLSFLQTEEKNHGKNYCHYAIFGVLLKKVIYYKEEEHV</sequence>
<dbReference type="Proteomes" id="UP000283834">
    <property type="component" value="Unassembled WGS sequence"/>
</dbReference>
<dbReference type="Proteomes" id="UP000285610">
    <property type="component" value="Unassembled WGS sequence"/>
</dbReference>
<dbReference type="EMBL" id="QRQE01000001">
    <property type="protein sequence ID" value="RHM81670.1"/>
    <property type="molecule type" value="Genomic_DNA"/>
</dbReference>
<evidence type="ECO:0000313" key="4">
    <source>
        <dbReference type="EMBL" id="RHG84953.1"/>
    </source>
</evidence>
<gene>
    <name evidence="4" type="ORF">DW243_07265</name>
    <name evidence="3" type="ORF">DW270_06790</name>
    <name evidence="2" type="ORF">DWX36_03825</name>
    <name evidence="5" type="ORF">DWZ50_00655</name>
    <name evidence="1" type="ORF">DXC31_14325</name>
</gene>
<dbReference type="EMBL" id="QRIS01000010">
    <property type="protein sequence ID" value="RHG84953.1"/>
    <property type="molecule type" value="Genomic_DNA"/>
</dbReference>
<accession>A0A3E4UYN9</accession>
<evidence type="ECO:0000313" key="10">
    <source>
        <dbReference type="Proteomes" id="UP000285697"/>
    </source>
</evidence>
<dbReference type="AlphaFoldDB" id="A0A3E4UYN9"/>
<evidence type="ECO:0000313" key="1">
    <source>
        <dbReference type="EMBL" id="RGM19338.1"/>
    </source>
</evidence>
<organism evidence="1 6">
    <name type="scientific">Mediterraneibacter gnavus</name>
    <name type="common">Ruminococcus gnavus</name>
    <dbReference type="NCBI Taxonomy" id="33038"/>
    <lineage>
        <taxon>Bacteria</taxon>
        <taxon>Bacillati</taxon>
        <taxon>Bacillota</taxon>
        <taxon>Clostridia</taxon>
        <taxon>Lachnospirales</taxon>
        <taxon>Lachnospiraceae</taxon>
        <taxon>Mediterraneibacter</taxon>
    </lineage>
</organism>
<protein>
    <submittedName>
        <fullName evidence="1">Uncharacterized protein</fullName>
    </submittedName>
</protein>
<comment type="caution">
    <text evidence="1">The sequence shown here is derived from an EMBL/GenBank/DDBJ whole genome shotgun (WGS) entry which is preliminary data.</text>
</comment>
<evidence type="ECO:0000313" key="5">
    <source>
        <dbReference type="EMBL" id="RHM81670.1"/>
    </source>
</evidence>
<dbReference type="Proteomes" id="UP000285697">
    <property type="component" value="Unassembled WGS sequence"/>
</dbReference>
<evidence type="ECO:0000313" key="6">
    <source>
        <dbReference type="Proteomes" id="UP000260808"/>
    </source>
</evidence>
<dbReference type="EMBL" id="QRWQ01000002">
    <property type="protein sequence ID" value="RGT41411.1"/>
    <property type="molecule type" value="Genomic_DNA"/>
</dbReference>
<evidence type="ECO:0000313" key="9">
    <source>
        <dbReference type="Proteomes" id="UP000285610"/>
    </source>
</evidence>
<name>A0A3E4UYN9_MEDGN</name>